<keyword evidence="8" id="KW-1185">Reference proteome</keyword>
<dbReference type="InterPro" id="IPR001173">
    <property type="entry name" value="Glyco_trans_2-like"/>
</dbReference>
<comment type="caution">
    <text evidence="7">The sequence shown here is derived from an EMBL/GenBank/DDBJ whole genome shotgun (WGS) entry which is preliminary data.</text>
</comment>
<dbReference type="PANTHER" id="PTHR43646:SF2">
    <property type="entry name" value="GLYCOSYLTRANSFERASE 2-LIKE DOMAIN-CONTAINING PROTEIN"/>
    <property type="match status" value="1"/>
</dbReference>
<proteinExistence type="predicted"/>
<keyword evidence="5" id="KW-0472">Membrane</keyword>
<dbReference type="InterPro" id="IPR029044">
    <property type="entry name" value="Nucleotide-diphossugar_trans"/>
</dbReference>
<gene>
    <name evidence="7" type="ORF">EAH84_13780</name>
</gene>
<evidence type="ECO:0000256" key="2">
    <source>
        <dbReference type="ARBA" id="ARBA00022475"/>
    </source>
</evidence>
<dbReference type="SUPFAM" id="SSF53448">
    <property type="entry name" value="Nucleotide-diphospho-sugar transferases"/>
    <property type="match status" value="1"/>
</dbReference>
<evidence type="ECO:0000313" key="7">
    <source>
        <dbReference type="EMBL" id="TPG09650.1"/>
    </source>
</evidence>
<evidence type="ECO:0000313" key="8">
    <source>
        <dbReference type="Proteomes" id="UP000318413"/>
    </source>
</evidence>
<comment type="subcellular location">
    <subcellularLocation>
        <location evidence="1">Cell membrane</location>
    </subcellularLocation>
</comment>
<evidence type="ECO:0000259" key="6">
    <source>
        <dbReference type="Pfam" id="PF00535"/>
    </source>
</evidence>
<protein>
    <submittedName>
        <fullName evidence="7">Glycosyltransferase</fullName>
    </submittedName>
</protein>
<evidence type="ECO:0000256" key="1">
    <source>
        <dbReference type="ARBA" id="ARBA00004236"/>
    </source>
</evidence>
<dbReference type="PANTHER" id="PTHR43646">
    <property type="entry name" value="GLYCOSYLTRANSFERASE"/>
    <property type="match status" value="1"/>
</dbReference>
<dbReference type="GO" id="GO:0005886">
    <property type="term" value="C:plasma membrane"/>
    <property type="evidence" value="ECO:0007669"/>
    <property type="project" value="UniProtKB-SubCell"/>
</dbReference>
<accession>A0A502CA89</accession>
<keyword evidence="2" id="KW-1003">Cell membrane</keyword>
<dbReference type="GO" id="GO:0016757">
    <property type="term" value="F:glycosyltransferase activity"/>
    <property type="evidence" value="ECO:0007669"/>
    <property type="project" value="UniProtKB-KW"/>
</dbReference>
<dbReference type="OrthoDB" id="114108at2"/>
<dbReference type="Proteomes" id="UP000318413">
    <property type="component" value="Unassembled WGS sequence"/>
</dbReference>
<dbReference type="AlphaFoldDB" id="A0A502CA89"/>
<name>A0A502CA89_9SPHN</name>
<evidence type="ECO:0000256" key="4">
    <source>
        <dbReference type="ARBA" id="ARBA00022679"/>
    </source>
</evidence>
<reference evidence="7 8" key="1">
    <citation type="journal article" date="2019" name="Environ. Microbiol.">
        <title>Species interactions and distinct microbial communities in high Arctic permafrost affected cryosols are associated with the CH4 and CO2 gas fluxes.</title>
        <authorList>
            <person name="Altshuler I."/>
            <person name="Hamel J."/>
            <person name="Turney S."/>
            <person name="Magnuson E."/>
            <person name="Levesque R."/>
            <person name="Greer C."/>
            <person name="Whyte L.G."/>
        </authorList>
    </citation>
    <scope>NUCLEOTIDE SEQUENCE [LARGE SCALE GENOMIC DNA]</scope>
    <source>
        <strain evidence="7 8">S5.1</strain>
    </source>
</reference>
<dbReference type="EMBL" id="RCZK01000014">
    <property type="protein sequence ID" value="TPG09650.1"/>
    <property type="molecule type" value="Genomic_DNA"/>
</dbReference>
<sequence length="335" mass="36246">MVPIAICIPARNEAAELKRLFSALEHLDVRPERAISICLLLDSCTDDSAMLVNAYAASSSHRILIAKTDASTTNAGRARHQAMTMGLAALAGADGILLTTDADSTPTSSWLEAMAAGLDHADIVIGKVIRTGRRPHQLQERIERYYDSLHALRRRLDPVPWEALVTHHQTTGANMGIWASAYRRLGGFSPVENGEDARLSDDASRAGLRVRRDAACVMLTSDRRDGRARGGMANMLRMLEAGDVGAVSVAHPQDVAWQYRMHALVRAAYQEIQLERVAVALGLTRDHVVGVARDCPNAEALAMRIVPEPPAGMRTVPLVVAEDEIARIACGRAAA</sequence>
<dbReference type="RefSeq" id="WP_140872581.1">
    <property type="nucleotide sequence ID" value="NZ_RCZK01000014.1"/>
</dbReference>
<evidence type="ECO:0000256" key="3">
    <source>
        <dbReference type="ARBA" id="ARBA00022676"/>
    </source>
</evidence>
<keyword evidence="4 7" id="KW-0808">Transferase</keyword>
<keyword evidence="3" id="KW-0328">Glycosyltransferase</keyword>
<feature type="domain" description="Glycosyltransferase 2-like" evidence="6">
    <location>
        <begin position="6"/>
        <end position="144"/>
    </location>
</feature>
<evidence type="ECO:0000256" key="5">
    <source>
        <dbReference type="ARBA" id="ARBA00023136"/>
    </source>
</evidence>
<organism evidence="7 8">
    <name type="scientific">Sphingomonas oligophenolica</name>
    <dbReference type="NCBI Taxonomy" id="301154"/>
    <lineage>
        <taxon>Bacteria</taxon>
        <taxon>Pseudomonadati</taxon>
        <taxon>Pseudomonadota</taxon>
        <taxon>Alphaproteobacteria</taxon>
        <taxon>Sphingomonadales</taxon>
        <taxon>Sphingomonadaceae</taxon>
        <taxon>Sphingomonas</taxon>
    </lineage>
</organism>
<dbReference type="Gene3D" id="3.90.550.10">
    <property type="entry name" value="Spore Coat Polysaccharide Biosynthesis Protein SpsA, Chain A"/>
    <property type="match status" value="1"/>
</dbReference>
<dbReference type="Pfam" id="PF00535">
    <property type="entry name" value="Glycos_transf_2"/>
    <property type="match status" value="1"/>
</dbReference>